<feature type="transmembrane region" description="Helical" evidence="6">
    <location>
        <begin position="41"/>
        <end position="67"/>
    </location>
</feature>
<comment type="subcellular location">
    <subcellularLocation>
        <location evidence="1">Cell membrane</location>
        <topology evidence="1">Multi-pass membrane protein</topology>
    </subcellularLocation>
</comment>
<evidence type="ECO:0000256" key="6">
    <source>
        <dbReference type="SAM" id="Phobius"/>
    </source>
</evidence>
<organism evidence="7">
    <name type="scientific">Uncultured Desulfatiglans sp</name>
    <dbReference type="NCBI Taxonomy" id="1748965"/>
    <lineage>
        <taxon>Bacteria</taxon>
        <taxon>Pseudomonadati</taxon>
        <taxon>Thermodesulfobacteriota</taxon>
        <taxon>Desulfobacteria</taxon>
        <taxon>Desulfatiglandales</taxon>
        <taxon>Desulfatiglandaceae</taxon>
        <taxon>Desulfatiglans</taxon>
        <taxon>environmental samples</taxon>
    </lineage>
</organism>
<keyword evidence="2" id="KW-1003">Cell membrane</keyword>
<dbReference type="PANTHER" id="PTHR30482:SF17">
    <property type="entry name" value="ABC TRANSPORTER ATP-BINDING PROTEIN"/>
    <property type="match status" value="1"/>
</dbReference>
<feature type="transmembrane region" description="Helical" evidence="6">
    <location>
        <begin position="116"/>
        <end position="134"/>
    </location>
</feature>
<evidence type="ECO:0000313" key="7">
    <source>
        <dbReference type="EMBL" id="VBB44036.1"/>
    </source>
</evidence>
<keyword evidence="4 6" id="KW-1133">Transmembrane helix</keyword>
<accession>A0A653A7I4</accession>
<gene>
    <name evidence="7" type="ORF">TRIP_B330214</name>
</gene>
<reference evidence="7" key="1">
    <citation type="submission" date="2018-07" db="EMBL/GenBank/DDBJ databases">
        <authorList>
            <consortium name="Genoscope - CEA"/>
            <person name="William W."/>
        </authorList>
    </citation>
    <scope>NUCLEOTIDE SEQUENCE</scope>
    <source>
        <strain evidence="7">IK1</strain>
    </source>
</reference>
<dbReference type="GO" id="GO:0015658">
    <property type="term" value="F:branched-chain amino acid transmembrane transporter activity"/>
    <property type="evidence" value="ECO:0007669"/>
    <property type="project" value="InterPro"/>
</dbReference>
<dbReference type="CDD" id="cd06581">
    <property type="entry name" value="TM_PBP1_LivM_like"/>
    <property type="match status" value="1"/>
</dbReference>
<dbReference type="Pfam" id="PF02653">
    <property type="entry name" value="BPD_transp_2"/>
    <property type="match status" value="1"/>
</dbReference>
<feature type="transmembrane region" description="Helical" evidence="6">
    <location>
        <begin position="282"/>
        <end position="303"/>
    </location>
</feature>
<proteinExistence type="predicted"/>
<feature type="transmembrane region" description="Helical" evidence="6">
    <location>
        <begin position="87"/>
        <end position="109"/>
    </location>
</feature>
<dbReference type="GO" id="GO:0005886">
    <property type="term" value="C:plasma membrane"/>
    <property type="evidence" value="ECO:0007669"/>
    <property type="project" value="UniProtKB-SubCell"/>
</dbReference>
<evidence type="ECO:0000256" key="1">
    <source>
        <dbReference type="ARBA" id="ARBA00004651"/>
    </source>
</evidence>
<evidence type="ECO:0000256" key="2">
    <source>
        <dbReference type="ARBA" id="ARBA00022475"/>
    </source>
</evidence>
<keyword evidence="5 6" id="KW-0472">Membrane</keyword>
<feature type="transmembrane region" description="Helical" evidence="6">
    <location>
        <begin position="210"/>
        <end position="228"/>
    </location>
</feature>
<dbReference type="EMBL" id="UPXX01000027">
    <property type="protein sequence ID" value="VBB44036.1"/>
    <property type="molecule type" value="Genomic_DNA"/>
</dbReference>
<protein>
    <submittedName>
        <fullName evidence="7">Amino acid/amide ABC transporter membrane protein 2, HAAT family</fullName>
    </submittedName>
</protein>
<dbReference type="AlphaFoldDB" id="A0A653A7I4"/>
<dbReference type="InterPro" id="IPR001851">
    <property type="entry name" value="ABC_transp_permease"/>
</dbReference>
<feature type="transmembrane region" description="Helical" evidence="6">
    <location>
        <begin position="12"/>
        <end position="29"/>
    </location>
</feature>
<feature type="transmembrane region" description="Helical" evidence="6">
    <location>
        <begin position="159"/>
        <end position="176"/>
    </location>
</feature>
<evidence type="ECO:0000256" key="3">
    <source>
        <dbReference type="ARBA" id="ARBA00022692"/>
    </source>
</evidence>
<dbReference type="InterPro" id="IPR043428">
    <property type="entry name" value="LivM-like"/>
</dbReference>
<feature type="transmembrane region" description="Helical" evidence="6">
    <location>
        <begin position="248"/>
        <end position="270"/>
    </location>
</feature>
<dbReference type="PANTHER" id="PTHR30482">
    <property type="entry name" value="HIGH-AFFINITY BRANCHED-CHAIN AMINO ACID TRANSPORT SYSTEM PERMEASE"/>
    <property type="match status" value="1"/>
</dbReference>
<evidence type="ECO:0000256" key="4">
    <source>
        <dbReference type="ARBA" id="ARBA00022989"/>
    </source>
</evidence>
<evidence type="ECO:0000256" key="5">
    <source>
        <dbReference type="ARBA" id="ARBA00023136"/>
    </source>
</evidence>
<sequence>MLEKITRRLIPASPLGLLVLIFAMVPVITNSPYKLNVASHILVWGLFAVSFNMLWGITGMLSFGQALYYGLGAYSVGLMVDYLGSAWFLPALAAGLLMAFLLSFLLGLLVIRVGGVYFTMLTLAFAQLAWQITFKWYDFTGGDDGIQGIIPPGILQNRIVYYYFVLLLVFLSIWTLKRMAYSPFGMILRCIQQNPERIRFLGRRVRRNQLRIYMISSFFAALAGGIMAGVDSSIHTDMLLWTTSGEAILMSVLGGISQFFGPFFGAAVFILLEDNIGAVTEYWPLIIGSVMLFMVIIFPKGIVGEALSLKVRFGKTDTGRSS</sequence>
<name>A0A653A7I4_UNCDX</name>
<keyword evidence="3 6" id="KW-0812">Transmembrane</keyword>